<evidence type="ECO:0000313" key="6">
    <source>
        <dbReference type="EMBL" id="OGC63618.1"/>
    </source>
</evidence>
<proteinExistence type="predicted"/>
<feature type="transmembrane region" description="Helical" evidence="5">
    <location>
        <begin position="66"/>
        <end position="82"/>
    </location>
</feature>
<dbReference type="EMBL" id="MEVT01000005">
    <property type="protein sequence ID" value="OGC63618.1"/>
    <property type="molecule type" value="Genomic_DNA"/>
</dbReference>
<dbReference type="PANTHER" id="PTHR33514:SF13">
    <property type="entry name" value="PROTEIN ABCI12, CHLOROPLASTIC"/>
    <property type="match status" value="1"/>
</dbReference>
<evidence type="ECO:0000256" key="5">
    <source>
        <dbReference type="SAM" id="Phobius"/>
    </source>
</evidence>
<keyword evidence="4 5" id="KW-0472">Membrane</keyword>
<feature type="transmembrane region" description="Helical" evidence="5">
    <location>
        <begin position="221"/>
        <end position="242"/>
    </location>
</feature>
<feature type="transmembrane region" description="Helical" evidence="5">
    <location>
        <begin position="12"/>
        <end position="33"/>
    </location>
</feature>
<feature type="transmembrane region" description="Helical" evidence="5">
    <location>
        <begin position="39"/>
        <end position="59"/>
    </location>
</feature>
<reference evidence="6 7" key="1">
    <citation type="journal article" date="2016" name="Nat. Commun.">
        <title>Thousands of microbial genomes shed light on interconnected biogeochemical processes in an aquifer system.</title>
        <authorList>
            <person name="Anantharaman K."/>
            <person name="Brown C.T."/>
            <person name="Hug L.A."/>
            <person name="Sharon I."/>
            <person name="Castelle C.J."/>
            <person name="Probst A.J."/>
            <person name="Thomas B.C."/>
            <person name="Singh A."/>
            <person name="Wilkins M.J."/>
            <person name="Karaoz U."/>
            <person name="Brodie E.L."/>
            <person name="Williams K.H."/>
            <person name="Hubbard S.S."/>
            <person name="Banfield J.F."/>
        </authorList>
    </citation>
    <scope>NUCLEOTIDE SEQUENCE [LARGE SCALE GENOMIC DNA]</scope>
</reference>
<accession>A0A1F4W2X2</accession>
<dbReference type="AlphaFoldDB" id="A0A1F4W2X2"/>
<organism evidence="6 7">
    <name type="scientific">candidate division WWE3 bacterium RIFOXYA2_FULL_46_9</name>
    <dbReference type="NCBI Taxonomy" id="1802636"/>
    <lineage>
        <taxon>Bacteria</taxon>
        <taxon>Katanobacteria</taxon>
    </lineage>
</organism>
<evidence type="ECO:0000256" key="2">
    <source>
        <dbReference type="ARBA" id="ARBA00022692"/>
    </source>
</evidence>
<feature type="transmembrane region" description="Helical" evidence="5">
    <location>
        <begin position="102"/>
        <end position="123"/>
    </location>
</feature>
<comment type="subcellular location">
    <subcellularLocation>
        <location evidence="1">Membrane</location>
        <topology evidence="1">Multi-pass membrane protein</topology>
    </subcellularLocation>
</comment>
<keyword evidence="3 5" id="KW-1133">Transmembrane helix</keyword>
<dbReference type="InterPro" id="IPR003339">
    <property type="entry name" value="ABC/ECF_trnsptr_transmembrane"/>
</dbReference>
<evidence type="ECO:0000256" key="3">
    <source>
        <dbReference type="ARBA" id="ARBA00022989"/>
    </source>
</evidence>
<protein>
    <recommendedName>
        <fullName evidence="8">Cobalt ABC transporter permease</fullName>
    </recommendedName>
</protein>
<sequence length="243" mass="27536">MQLAYKPGRKIFHKIDPITKFLWVLMVALWLYGLRQIETVALVCLSLMFISFVGAGLNVMRYIRSTLVLFVGSWFIVLYQGVVRNGPGWNVLGVDFSYDGLMIGLAIALRIFGLIAVGMAYSVTTSPQDLENSLVRIGVPYRISRICYLALRLMPIMQRDAQSIEDVQKLRKVKKGKERIKTTIIALVATELRMVDNIAIALETRGFGLYKTRTELNDVKISRTGLMLLALTLICMWLQHAYL</sequence>
<dbReference type="Proteomes" id="UP000176614">
    <property type="component" value="Unassembled WGS sequence"/>
</dbReference>
<evidence type="ECO:0000313" key="7">
    <source>
        <dbReference type="Proteomes" id="UP000176614"/>
    </source>
</evidence>
<evidence type="ECO:0000256" key="1">
    <source>
        <dbReference type="ARBA" id="ARBA00004141"/>
    </source>
</evidence>
<evidence type="ECO:0000256" key="4">
    <source>
        <dbReference type="ARBA" id="ARBA00023136"/>
    </source>
</evidence>
<dbReference type="PANTHER" id="PTHR33514">
    <property type="entry name" value="PROTEIN ABCI12, CHLOROPLASTIC"/>
    <property type="match status" value="1"/>
</dbReference>
<dbReference type="GO" id="GO:0005886">
    <property type="term" value="C:plasma membrane"/>
    <property type="evidence" value="ECO:0007669"/>
    <property type="project" value="TreeGrafter"/>
</dbReference>
<evidence type="ECO:0008006" key="8">
    <source>
        <dbReference type="Google" id="ProtNLM"/>
    </source>
</evidence>
<keyword evidence="2 5" id="KW-0812">Transmembrane</keyword>
<gene>
    <name evidence="6" type="ORF">A2264_04600</name>
</gene>
<dbReference type="Pfam" id="PF02361">
    <property type="entry name" value="CbiQ"/>
    <property type="match status" value="1"/>
</dbReference>
<comment type="caution">
    <text evidence="6">The sequence shown here is derived from an EMBL/GenBank/DDBJ whole genome shotgun (WGS) entry which is preliminary data.</text>
</comment>
<name>A0A1F4W2X2_UNCKA</name>
<dbReference type="CDD" id="cd16914">
    <property type="entry name" value="EcfT"/>
    <property type="match status" value="1"/>
</dbReference>